<accession>A0ACB6YY19</accession>
<sequence>MSAHSTPQTPAPSCKGTTPASSRPSNTPPVDSGSEEEIDPEEEALRLRMVALEQEMVAKKKAKEEERKRRKAEEERKRMEEEERKRREAEEAERRAAEEQVRRAKDAVEQEARDEAVRTAEAARRSAEAGSSKRKRVSESRPAVKRKASARVYCSTCLRRNMECFPVEGGHPNQACVPCFKAHLKCQWAEKGKEKEKESTPQESSQEIAEIRDLGIHPYLVSIRHRMSVLEKEIWNVLKGVQLDGEDPEWEEQFEMLKNWEEWGRPGTGYRHLPKIDPADLETLGARVGLPSQ</sequence>
<dbReference type="EMBL" id="MU118627">
    <property type="protein sequence ID" value="KAF9642182.1"/>
    <property type="molecule type" value="Genomic_DNA"/>
</dbReference>
<organism evidence="1 2">
    <name type="scientific">Thelephora ganbajun</name>
    <name type="common">Ganba fungus</name>
    <dbReference type="NCBI Taxonomy" id="370292"/>
    <lineage>
        <taxon>Eukaryota</taxon>
        <taxon>Fungi</taxon>
        <taxon>Dikarya</taxon>
        <taxon>Basidiomycota</taxon>
        <taxon>Agaricomycotina</taxon>
        <taxon>Agaricomycetes</taxon>
        <taxon>Thelephorales</taxon>
        <taxon>Thelephoraceae</taxon>
        <taxon>Thelephora</taxon>
    </lineage>
</organism>
<reference evidence="1" key="2">
    <citation type="journal article" date="2020" name="Nat. Commun.">
        <title>Large-scale genome sequencing of mycorrhizal fungi provides insights into the early evolution of symbiotic traits.</title>
        <authorList>
            <person name="Miyauchi S."/>
            <person name="Kiss E."/>
            <person name="Kuo A."/>
            <person name="Drula E."/>
            <person name="Kohler A."/>
            <person name="Sanchez-Garcia M."/>
            <person name="Morin E."/>
            <person name="Andreopoulos B."/>
            <person name="Barry K.W."/>
            <person name="Bonito G."/>
            <person name="Buee M."/>
            <person name="Carver A."/>
            <person name="Chen C."/>
            <person name="Cichocki N."/>
            <person name="Clum A."/>
            <person name="Culley D."/>
            <person name="Crous P.W."/>
            <person name="Fauchery L."/>
            <person name="Girlanda M."/>
            <person name="Hayes R.D."/>
            <person name="Keri Z."/>
            <person name="LaButti K."/>
            <person name="Lipzen A."/>
            <person name="Lombard V."/>
            <person name="Magnuson J."/>
            <person name="Maillard F."/>
            <person name="Murat C."/>
            <person name="Nolan M."/>
            <person name="Ohm R.A."/>
            <person name="Pangilinan J."/>
            <person name="Pereira M.F."/>
            <person name="Perotto S."/>
            <person name="Peter M."/>
            <person name="Pfister S."/>
            <person name="Riley R."/>
            <person name="Sitrit Y."/>
            <person name="Stielow J.B."/>
            <person name="Szollosi G."/>
            <person name="Zifcakova L."/>
            <person name="Stursova M."/>
            <person name="Spatafora J.W."/>
            <person name="Tedersoo L."/>
            <person name="Vaario L.M."/>
            <person name="Yamada A."/>
            <person name="Yan M."/>
            <person name="Wang P."/>
            <person name="Xu J."/>
            <person name="Bruns T."/>
            <person name="Baldrian P."/>
            <person name="Vilgalys R."/>
            <person name="Dunand C."/>
            <person name="Henrissat B."/>
            <person name="Grigoriev I.V."/>
            <person name="Hibbett D."/>
            <person name="Nagy L.G."/>
            <person name="Martin F.M."/>
        </authorList>
    </citation>
    <scope>NUCLEOTIDE SEQUENCE</scope>
    <source>
        <strain evidence="1">P2</strain>
    </source>
</reference>
<protein>
    <submittedName>
        <fullName evidence="1">Uncharacterized protein</fullName>
    </submittedName>
</protein>
<comment type="caution">
    <text evidence="1">The sequence shown here is derived from an EMBL/GenBank/DDBJ whole genome shotgun (WGS) entry which is preliminary data.</text>
</comment>
<evidence type="ECO:0000313" key="2">
    <source>
        <dbReference type="Proteomes" id="UP000886501"/>
    </source>
</evidence>
<evidence type="ECO:0000313" key="1">
    <source>
        <dbReference type="EMBL" id="KAF9642182.1"/>
    </source>
</evidence>
<name>A0ACB6YY19_THEGA</name>
<gene>
    <name evidence="1" type="ORF">BDM02DRAFT_3133265</name>
</gene>
<keyword evidence="2" id="KW-1185">Reference proteome</keyword>
<proteinExistence type="predicted"/>
<reference evidence="1" key="1">
    <citation type="submission" date="2019-10" db="EMBL/GenBank/DDBJ databases">
        <authorList>
            <consortium name="DOE Joint Genome Institute"/>
            <person name="Kuo A."/>
            <person name="Miyauchi S."/>
            <person name="Kiss E."/>
            <person name="Drula E."/>
            <person name="Kohler A."/>
            <person name="Sanchez-Garcia M."/>
            <person name="Andreopoulos B."/>
            <person name="Barry K.W."/>
            <person name="Bonito G."/>
            <person name="Buee M."/>
            <person name="Carver A."/>
            <person name="Chen C."/>
            <person name="Cichocki N."/>
            <person name="Clum A."/>
            <person name="Culley D."/>
            <person name="Crous P.W."/>
            <person name="Fauchery L."/>
            <person name="Girlanda M."/>
            <person name="Hayes R."/>
            <person name="Keri Z."/>
            <person name="Labutti K."/>
            <person name="Lipzen A."/>
            <person name="Lombard V."/>
            <person name="Magnuson J."/>
            <person name="Maillard F."/>
            <person name="Morin E."/>
            <person name="Murat C."/>
            <person name="Nolan M."/>
            <person name="Ohm R."/>
            <person name="Pangilinan J."/>
            <person name="Pereira M."/>
            <person name="Perotto S."/>
            <person name="Peter M."/>
            <person name="Riley R."/>
            <person name="Sitrit Y."/>
            <person name="Stielow B."/>
            <person name="Szollosi G."/>
            <person name="Zifcakova L."/>
            <person name="Stursova M."/>
            <person name="Spatafora J.W."/>
            <person name="Tedersoo L."/>
            <person name="Vaario L.-M."/>
            <person name="Yamada A."/>
            <person name="Yan M."/>
            <person name="Wang P."/>
            <person name="Xu J."/>
            <person name="Bruns T."/>
            <person name="Baldrian P."/>
            <person name="Vilgalys R."/>
            <person name="Henrissat B."/>
            <person name="Grigoriev I.V."/>
            <person name="Hibbett D."/>
            <person name="Nagy L.G."/>
            <person name="Martin F.M."/>
        </authorList>
    </citation>
    <scope>NUCLEOTIDE SEQUENCE</scope>
    <source>
        <strain evidence="1">P2</strain>
    </source>
</reference>
<dbReference type="Proteomes" id="UP000886501">
    <property type="component" value="Unassembled WGS sequence"/>
</dbReference>